<evidence type="ECO:0000313" key="1">
    <source>
        <dbReference type="EMBL" id="EFF78970.1"/>
    </source>
</evidence>
<dbReference type="Proteomes" id="UP000003150">
    <property type="component" value="Unassembled WGS sequence"/>
</dbReference>
<dbReference type="EMBL" id="ACYT02000075">
    <property type="protein sequence ID" value="EFF78970.1"/>
    <property type="molecule type" value="Genomic_DNA"/>
</dbReference>
<reference evidence="1 2" key="1">
    <citation type="submission" date="2009-10" db="EMBL/GenBank/DDBJ databases">
        <authorList>
            <person name="Weinstock G."/>
            <person name="Sodergren E."/>
            <person name="Clifton S."/>
            <person name="Fulton L."/>
            <person name="Fulton B."/>
            <person name="Courtney L."/>
            <person name="Fronick C."/>
            <person name="Harrison M."/>
            <person name="Strong C."/>
            <person name="Farmer C."/>
            <person name="Delahaunty K."/>
            <person name="Markovic C."/>
            <person name="Hall O."/>
            <person name="Minx P."/>
            <person name="Tomlinson C."/>
            <person name="Mitreva M."/>
            <person name="Nelson J."/>
            <person name="Hou S."/>
            <person name="Wollam A."/>
            <person name="Pepin K.H."/>
            <person name="Johnson M."/>
            <person name="Bhonagiri V."/>
            <person name="Nash W.E."/>
            <person name="Warren W."/>
            <person name="Chinwalla A."/>
            <person name="Mardis E.R."/>
            <person name="Wilson R.K."/>
        </authorList>
    </citation>
    <scope>NUCLEOTIDE SEQUENCE [LARGE SCALE GENOMIC DNA]</scope>
    <source>
        <strain evidence="1 2">F0309</strain>
    </source>
</reference>
<sequence>MSNYAVWPDAPRWNTELQDSVAQTWDNGPIRTVRPAMKTTI</sequence>
<dbReference type="AlphaFoldDB" id="D4U1L1"/>
<evidence type="ECO:0000313" key="2">
    <source>
        <dbReference type="Proteomes" id="UP000003150"/>
    </source>
</evidence>
<proteinExistence type="predicted"/>
<dbReference type="HOGENOM" id="CLU_3264528_0_0_11"/>
<comment type="caution">
    <text evidence="1">The sequence shown here is derived from an EMBL/GenBank/DDBJ whole genome shotgun (WGS) entry which is preliminary data.</text>
</comment>
<accession>D4U1L1</accession>
<protein>
    <submittedName>
        <fullName evidence="1">Uncharacterized protein</fullName>
    </submittedName>
</protein>
<gene>
    <name evidence="1" type="ORF">HMPREF0970_02112</name>
</gene>
<organism evidence="1 2">
    <name type="scientific">Schaalia odontolytica F0309</name>
    <dbReference type="NCBI Taxonomy" id="649742"/>
    <lineage>
        <taxon>Bacteria</taxon>
        <taxon>Bacillati</taxon>
        <taxon>Actinomycetota</taxon>
        <taxon>Actinomycetes</taxon>
        <taxon>Actinomycetales</taxon>
        <taxon>Actinomycetaceae</taxon>
        <taxon>Schaalia</taxon>
    </lineage>
</organism>
<name>D4U1L1_9ACTO</name>